<evidence type="ECO:0000256" key="6">
    <source>
        <dbReference type="ARBA" id="ARBA00023004"/>
    </source>
</evidence>
<sequence>MIAFHPVEAAFSAVECAQLVEIARAAPTRDAGLVRAGRDHNLRRADLVWVDDLPETDWVMDRLIALVREANRALFDFDLQDFGESPQIARYGAEREGHFGWHSDIGDSPLAARRKLTLVTQLSEDVAYKGGTLEVWMNANVSTAPLKQGTAVLFPSFALHRVQPVTQGERFSLTVWAHGPAFR</sequence>
<dbReference type="InterPro" id="IPR006620">
    <property type="entry name" value="Pro_4_hyd_alph"/>
</dbReference>
<dbReference type="GO" id="GO:0031418">
    <property type="term" value="F:L-ascorbic acid binding"/>
    <property type="evidence" value="ECO:0007669"/>
    <property type="project" value="UniProtKB-KW"/>
</dbReference>
<dbReference type="Proteomes" id="UP000231655">
    <property type="component" value="Unassembled WGS sequence"/>
</dbReference>
<dbReference type="AlphaFoldDB" id="A0A285II46"/>
<keyword evidence="2" id="KW-0479">Metal-binding</keyword>
<evidence type="ECO:0000313" key="9">
    <source>
        <dbReference type="EMBL" id="SNY47583.1"/>
    </source>
</evidence>
<keyword evidence="6" id="KW-0408">Iron</keyword>
<reference evidence="9 10" key="1">
    <citation type="submission" date="2017-09" db="EMBL/GenBank/DDBJ databases">
        <authorList>
            <person name="Ehlers B."/>
            <person name="Leendertz F.H."/>
        </authorList>
    </citation>
    <scope>NUCLEOTIDE SEQUENCE [LARGE SCALE GENOMIC DNA]</scope>
    <source>
        <strain evidence="9 10">CGMCC 1.12662</strain>
    </source>
</reference>
<dbReference type="Pfam" id="PF13640">
    <property type="entry name" value="2OG-FeII_Oxy_3"/>
    <property type="match status" value="1"/>
</dbReference>
<evidence type="ECO:0000313" key="10">
    <source>
        <dbReference type="Proteomes" id="UP000231655"/>
    </source>
</evidence>
<gene>
    <name evidence="8" type="ORF">CVM39_10830</name>
    <name evidence="9" type="ORF">SAMN06297129_1201</name>
</gene>
<dbReference type="OrthoDB" id="9812472at2"/>
<dbReference type="EMBL" id="PGTD01000016">
    <property type="protein sequence ID" value="PJE28942.1"/>
    <property type="molecule type" value="Genomic_DNA"/>
</dbReference>
<dbReference type="InterPro" id="IPR044862">
    <property type="entry name" value="Pro_4_hyd_alph_FE2OG_OXY"/>
</dbReference>
<reference evidence="8 11" key="2">
    <citation type="journal article" date="2018" name="Int. J. Syst. Evol. Microbiol.">
        <title>Pseudooceanicola lipolyticus sp. nov., a marine alphaproteobacterium, reclassification of Oceanicola flagellatus as Pseudooceanicola flagellatus comb. nov. and emended description of the genus Pseudooceanicola.</title>
        <authorList>
            <person name="Huang M.-M."/>
            <person name="Guo L.-L."/>
            <person name="Wu Y.-H."/>
            <person name="Lai Q.-L."/>
            <person name="Shao Z.-Z."/>
            <person name="Wang C.-S."/>
            <person name="Wu M."/>
            <person name="Xu X.-W."/>
        </authorList>
    </citation>
    <scope>NUCLEOTIDE SEQUENCE [LARGE SCALE GENOMIC DNA]</scope>
    <source>
        <strain evidence="8 11">Ar-45</strain>
    </source>
</reference>
<evidence type="ECO:0000259" key="7">
    <source>
        <dbReference type="PROSITE" id="PS51471"/>
    </source>
</evidence>
<protein>
    <submittedName>
        <fullName evidence="8">Oxidoreductase</fullName>
    </submittedName>
    <submittedName>
        <fullName evidence="9">PKHD-type hydroxylase</fullName>
    </submittedName>
</protein>
<dbReference type="GO" id="GO:0005506">
    <property type="term" value="F:iron ion binding"/>
    <property type="evidence" value="ECO:0007669"/>
    <property type="project" value="InterPro"/>
</dbReference>
<dbReference type="Gene3D" id="2.60.120.620">
    <property type="entry name" value="q2cbj1_9rhob like domain"/>
    <property type="match status" value="1"/>
</dbReference>
<evidence type="ECO:0000256" key="3">
    <source>
        <dbReference type="ARBA" id="ARBA00022896"/>
    </source>
</evidence>
<keyword evidence="4" id="KW-0223">Dioxygenase</keyword>
<organism evidence="9 10">
    <name type="scientific">Pseudooceanicola antarcticus</name>
    <dbReference type="NCBI Taxonomy" id="1247613"/>
    <lineage>
        <taxon>Bacteria</taxon>
        <taxon>Pseudomonadati</taxon>
        <taxon>Pseudomonadota</taxon>
        <taxon>Alphaproteobacteria</taxon>
        <taxon>Rhodobacterales</taxon>
        <taxon>Paracoccaceae</taxon>
        <taxon>Pseudooceanicola</taxon>
    </lineage>
</organism>
<evidence type="ECO:0000256" key="5">
    <source>
        <dbReference type="ARBA" id="ARBA00023002"/>
    </source>
</evidence>
<keyword evidence="5" id="KW-0560">Oxidoreductase</keyword>
<keyword evidence="3" id="KW-0847">Vitamin C</keyword>
<evidence type="ECO:0000256" key="1">
    <source>
        <dbReference type="ARBA" id="ARBA00001961"/>
    </source>
</evidence>
<dbReference type="EMBL" id="OBEA01000002">
    <property type="protein sequence ID" value="SNY47583.1"/>
    <property type="molecule type" value="Genomic_DNA"/>
</dbReference>
<dbReference type="PROSITE" id="PS51471">
    <property type="entry name" value="FE2OG_OXY"/>
    <property type="match status" value="1"/>
</dbReference>
<evidence type="ECO:0000313" key="8">
    <source>
        <dbReference type="EMBL" id="PJE28942.1"/>
    </source>
</evidence>
<dbReference type="Proteomes" id="UP000231702">
    <property type="component" value="Unassembled WGS sequence"/>
</dbReference>
<dbReference type="SMART" id="SM00702">
    <property type="entry name" value="P4Hc"/>
    <property type="match status" value="1"/>
</dbReference>
<evidence type="ECO:0000256" key="4">
    <source>
        <dbReference type="ARBA" id="ARBA00022964"/>
    </source>
</evidence>
<dbReference type="InterPro" id="IPR005123">
    <property type="entry name" value="Oxoglu/Fe-dep_dioxygenase_dom"/>
</dbReference>
<evidence type="ECO:0000313" key="11">
    <source>
        <dbReference type="Proteomes" id="UP000231702"/>
    </source>
</evidence>
<feature type="domain" description="Fe2OG dioxygenase" evidence="7">
    <location>
        <begin position="82"/>
        <end position="179"/>
    </location>
</feature>
<dbReference type="GO" id="GO:0016705">
    <property type="term" value="F:oxidoreductase activity, acting on paired donors, with incorporation or reduction of molecular oxygen"/>
    <property type="evidence" value="ECO:0007669"/>
    <property type="project" value="InterPro"/>
</dbReference>
<accession>A0A285II46</accession>
<dbReference type="RefSeq" id="WP_097144968.1">
    <property type="nucleotide sequence ID" value="NZ_OBEA01000002.1"/>
</dbReference>
<keyword evidence="11" id="KW-1185">Reference proteome</keyword>
<name>A0A285II46_9RHOB</name>
<evidence type="ECO:0000256" key="2">
    <source>
        <dbReference type="ARBA" id="ARBA00022723"/>
    </source>
</evidence>
<proteinExistence type="predicted"/>
<dbReference type="GO" id="GO:0051213">
    <property type="term" value="F:dioxygenase activity"/>
    <property type="evidence" value="ECO:0007669"/>
    <property type="project" value="UniProtKB-KW"/>
</dbReference>
<dbReference type="SUPFAM" id="SSF51197">
    <property type="entry name" value="Clavaminate synthase-like"/>
    <property type="match status" value="1"/>
</dbReference>
<comment type="cofactor">
    <cofactor evidence="1">
        <name>L-ascorbate</name>
        <dbReference type="ChEBI" id="CHEBI:38290"/>
    </cofactor>
</comment>